<dbReference type="EMBL" id="QUMQ01000001">
    <property type="protein sequence ID" value="REG00076.1"/>
    <property type="molecule type" value="Genomic_DNA"/>
</dbReference>
<proteinExistence type="predicted"/>
<evidence type="ECO:0000313" key="1">
    <source>
        <dbReference type="EMBL" id="REG00076.1"/>
    </source>
</evidence>
<protein>
    <submittedName>
        <fullName evidence="1">Uncharacterized protein</fullName>
    </submittedName>
</protein>
<evidence type="ECO:0000313" key="2">
    <source>
        <dbReference type="Proteomes" id="UP000256913"/>
    </source>
</evidence>
<dbReference type="RefSeq" id="WP_147315663.1">
    <property type="nucleotide sequence ID" value="NZ_QUMQ01000001.1"/>
</dbReference>
<organism evidence="1 2">
    <name type="scientific">Asanoa ferruginea</name>
    <dbReference type="NCBI Taxonomy" id="53367"/>
    <lineage>
        <taxon>Bacteria</taxon>
        <taxon>Bacillati</taxon>
        <taxon>Actinomycetota</taxon>
        <taxon>Actinomycetes</taxon>
        <taxon>Micromonosporales</taxon>
        <taxon>Micromonosporaceae</taxon>
        <taxon>Asanoa</taxon>
    </lineage>
</organism>
<keyword evidence="2" id="KW-1185">Reference proteome</keyword>
<dbReference type="AlphaFoldDB" id="A0A3D9ZS97"/>
<sequence length="102" mass="11429">MPSAAPTRPPPSSWCACDRGDDPAVYIDPHFDEPYVDRFSISLVEMVLWESVAAGDRSDCRYITDYDGDLLAGLMPVASLLPAMTWNKEFRIAHPGGWDRLR</sequence>
<name>A0A3D9ZS97_9ACTN</name>
<comment type="caution">
    <text evidence="1">The sequence shown here is derived from an EMBL/GenBank/DDBJ whole genome shotgun (WGS) entry which is preliminary data.</text>
</comment>
<dbReference type="Proteomes" id="UP000256913">
    <property type="component" value="Unassembled WGS sequence"/>
</dbReference>
<accession>A0A3D9ZS97</accession>
<gene>
    <name evidence="1" type="ORF">DFJ67_6122</name>
</gene>
<reference evidence="1 2" key="1">
    <citation type="submission" date="2018-08" db="EMBL/GenBank/DDBJ databases">
        <title>Sequencing the genomes of 1000 actinobacteria strains.</title>
        <authorList>
            <person name="Klenk H.-P."/>
        </authorList>
    </citation>
    <scope>NUCLEOTIDE SEQUENCE [LARGE SCALE GENOMIC DNA]</scope>
    <source>
        <strain evidence="1 2">DSM 44099</strain>
    </source>
</reference>
<dbReference type="OrthoDB" id="3698952at2"/>